<keyword evidence="2 3" id="KW-0067">ATP-binding</keyword>
<dbReference type="GO" id="GO:0016787">
    <property type="term" value="F:hydrolase activity"/>
    <property type="evidence" value="ECO:0007669"/>
    <property type="project" value="UniProtKB-KW"/>
</dbReference>
<sequence length="134" mass="14847">MIDEYDVRTTNELVPAKALSGGNQQKAIIARETDRDPDLLIVANPTRGLDVGAIEFIHKRLIEQRDKFKAVLLVSFELEEILNVSDRIAVLHQGKIVGIVDPKETSENELGLLMAGYSLEEARKELEKAGGAHE</sequence>
<proteinExistence type="predicted"/>
<dbReference type="Gene3D" id="3.40.50.300">
    <property type="entry name" value="P-loop containing nucleotide triphosphate hydrolases"/>
    <property type="match status" value="1"/>
</dbReference>
<dbReference type="GO" id="GO:0005524">
    <property type="term" value="F:ATP binding"/>
    <property type="evidence" value="ECO:0007669"/>
    <property type="project" value="UniProtKB-KW"/>
</dbReference>
<dbReference type="PANTHER" id="PTHR43790">
    <property type="entry name" value="CARBOHYDRATE TRANSPORT ATP-BINDING PROTEIN MG119-RELATED"/>
    <property type="match status" value="1"/>
</dbReference>
<dbReference type="EMBL" id="VSSQ01086080">
    <property type="protein sequence ID" value="MPN33532.1"/>
    <property type="molecule type" value="Genomic_DNA"/>
</dbReference>
<organism evidence="3">
    <name type="scientific">bioreactor metagenome</name>
    <dbReference type="NCBI Taxonomy" id="1076179"/>
    <lineage>
        <taxon>unclassified sequences</taxon>
        <taxon>metagenomes</taxon>
        <taxon>ecological metagenomes</taxon>
    </lineage>
</organism>
<keyword evidence="1" id="KW-0547">Nucleotide-binding</keyword>
<evidence type="ECO:0000256" key="1">
    <source>
        <dbReference type="ARBA" id="ARBA00022741"/>
    </source>
</evidence>
<dbReference type="PANTHER" id="PTHR43790:SF4">
    <property type="entry name" value="GUANOSINE IMPORT ATP-BINDING PROTEIN NUPO"/>
    <property type="match status" value="1"/>
</dbReference>
<evidence type="ECO:0000256" key="2">
    <source>
        <dbReference type="ARBA" id="ARBA00022840"/>
    </source>
</evidence>
<accession>A0A645H5B4</accession>
<comment type="caution">
    <text evidence="3">The sequence shown here is derived from an EMBL/GenBank/DDBJ whole genome shotgun (WGS) entry which is preliminary data.</text>
</comment>
<dbReference type="EC" id="3.6.3.17" evidence="3"/>
<evidence type="ECO:0000313" key="3">
    <source>
        <dbReference type="EMBL" id="MPN33532.1"/>
    </source>
</evidence>
<dbReference type="AlphaFoldDB" id="A0A645H5B4"/>
<keyword evidence="3" id="KW-0378">Hydrolase</keyword>
<dbReference type="InterPro" id="IPR050107">
    <property type="entry name" value="ABC_carbohydrate_import_ATPase"/>
</dbReference>
<gene>
    <name evidence="3" type="primary">mglA_72</name>
    <name evidence="3" type="ORF">SDC9_181020</name>
</gene>
<protein>
    <submittedName>
        <fullName evidence="3">Galactose/methyl galactoside import ATP-binding protein MglA</fullName>
        <ecNumber evidence="3">3.6.3.17</ecNumber>
    </submittedName>
</protein>
<dbReference type="InterPro" id="IPR027417">
    <property type="entry name" value="P-loop_NTPase"/>
</dbReference>
<name>A0A645H5B4_9ZZZZ</name>
<reference evidence="3" key="1">
    <citation type="submission" date="2019-08" db="EMBL/GenBank/DDBJ databases">
        <authorList>
            <person name="Kucharzyk K."/>
            <person name="Murdoch R.W."/>
            <person name="Higgins S."/>
            <person name="Loffler F."/>
        </authorList>
    </citation>
    <scope>NUCLEOTIDE SEQUENCE</scope>
</reference>
<dbReference type="SUPFAM" id="SSF52540">
    <property type="entry name" value="P-loop containing nucleoside triphosphate hydrolases"/>
    <property type="match status" value="1"/>
</dbReference>